<dbReference type="Proteomes" id="UP000234341">
    <property type="component" value="Unassembled WGS sequence"/>
</dbReference>
<dbReference type="EMBL" id="PJRP01000008">
    <property type="protein sequence ID" value="PLP99137.1"/>
    <property type="molecule type" value="Genomic_DNA"/>
</dbReference>
<reference evidence="1 2" key="1">
    <citation type="submission" date="2017-12" db="EMBL/GenBank/DDBJ databases">
        <title>Genome sequence of the active heterotrophic nitrifier-denitrifier, Cupriavidus pauculus UM1.</title>
        <authorList>
            <person name="Putonti C."/>
            <person name="Castignetti D."/>
        </authorList>
    </citation>
    <scope>NUCLEOTIDE SEQUENCE [LARGE SCALE GENOMIC DNA]</scope>
    <source>
        <strain evidence="1 2">UM1</strain>
    </source>
</reference>
<evidence type="ECO:0000313" key="2">
    <source>
        <dbReference type="Proteomes" id="UP000234341"/>
    </source>
</evidence>
<comment type="caution">
    <text evidence="1">The sequence shown here is derived from an EMBL/GenBank/DDBJ whole genome shotgun (WGS) entry which is preliminary data.</text>
</comment>
<gene>
    <name evidence="1" type="ORF">CYJ10_17715</name>
</gene>
<evidence type="ECO:0000313" key="1">
    <source>
        <dbReference type="EMBL" id="PLP99137.1"/>
    </source>
</evidence>
<sequence length="73" mass="8246">MDKSLFYRGHHIVAKAVEHVFGKWCWTYTIDEQASYSAHGIFHASKGSALEAAIENARMRVDRLPDNGLPEQS</sequence>
<dbReference type="RefSeq" id="WP_101682792.1">
    <property type="nucleotide sequence ID" value="NZ_PJRP01000008.1"/>
</dbReference>
<dbReference type="OrthoDB" id="8970627at2"/>
<organism evidence="1 2">
    <name type="scientific">Cupriavidus pauculus</name>
    <dbReference type="NCBI Taxonomy" id="82633"/>
    <lineage>
        <taxon>Bacteria</taxon>
        <taxon>Pseudomonadati</taxon>
        <taxon>Pseudomonadota</taxon>
        <taxon>Betaproteobacteria</taxon>
        <taxon>Burkholderiales</taxon>
        <taxon>Burkholderiaceae</taxon>
        <taxon>Cupriavidus</taxon>
    </lineage>
</organism>
<name>A0A2N5CA96_9BURK</name>
<protein>
    <submittedName>
        <fullName evidence="1">Uncharacterized protein</fullName>
    </submittedName>
</protein>
<proteinExistence type="predicted"/>
<accession>A0A2N5CA96</accession>
<dbReference type="AlphaFoldDB" id="A0A2N5CA96"/>